<dbReference type="Proteomes" id="UP000035682">
    <property type="component" value="Unplaced"/>
</dbReference>
<dbReference type="WormBase" id="SRAE_1000104900">
    <property type="protein sequence ID" value="SRP08743"/>
    <property type="gene ID" value="WBGene00257650"/>
</dbReference>
<dbReference type="GeneID" id="36375145"/>
<sequence length="252" mass="28939">MSSINKRRYNFVPDTEKNSDSYKKRREANKAAVDKFRSKEKEIRDVQNKIFEEKIHSLEKQVKQYDINRQIDLNIMKNEFTRQIDKLNNSWQSYFDQFVSSVNYQQQQTNAQLVQLVSTVDNLNRIIQNQISGGATGNLYCEGMHFPDEDVFVTSFEDNEFSPTKNSEFGPLSNINNDDQNLPEYPLNDESCVPLNATFTTEGEINFNGPISNGVILPGRPPPAVMEELEDVTSLDELSYVTEGSDTFSFML</sequence>
<feature type="compositionally biased region" description="Basic and acidic residues" evidence="1">
    <location>
        <begin position="14"/>
        <end position="33"/>
    </location>
</feature>
<dbReference type="RefSeq" id="XP_024501982.1">
    <property type="nucleotide sequence ID" value="XM_024647956.1"/>
</dbReference>
<feature type="region of interest" description="Disordered" evidence="1">
    <location>
        <begin position="1"/>
        <end position="33"/>
    </location>
</feature>
<organism evidence="2">
    <name type="scientific">Strongyloides ratti</name>
    <name type="common">Parasitic roundworm</name>
    <dbReference type="NCBI Taxonomy" id="34506"/>
    <lineage>
        <taxon>Eukaryota</taxon>
        <taxon>Metazoa</taxon>
        <taxon>Ecdysozoa</taxon>
        <taxon>Nematoda</taxon>
        <taxon>Chromadorea</taxon>
        <taxon>Rhabditida</taxon>
        <taxon>Tylenchina</taxon>
        <taxon>Panagrolaimomorpha</taxon>
        <taxon>Strongyloidoidea</taxon>
        <taxon>Strongyloididae</taxon>
        <taxon>Strongyloides</taxon>
    </lineage>
</organism>
<evidence type="ECO:0000256" key="1">
    <source>
        <dbReference type="SAM" id="MobiDB-lite"/>
    </source>
</evidence>
<accession>A0A090KZ45</accession>
<keyword evidence="3" id="KW-1185">Reference proteome</keyword>
<evidence type="ECO:0000313" key="5">
    <source>
        <dbReference type="WormBase" id="SRAE_1000104900"/>
    </source>
</evidence>
<gene>
    <name evidence="2 4 5" type="ORF">SRAE_1000104900</name>
</gene>
<evidence type="ECO:0000313" key="3">
    <source>
        <dbReference type="Proteomes" id="UP000035682"/>
    </source>
</evidence>
<protein>
    <submittedName>
        <fullName evidence="4">BZIP domain-containing protein</fullName>
    </submittedName>
</protein>
<evidence type="ECO:0000313" key="2">
    <source>
        <dbReference type="EMBL" id="CEF62780.1"/>
    </source>
</evidence>
<dbReference type="AlphaFoldDB" id="A0A090KZ45"/>
<dbReference type="CTD" id="36375145"/>
<evidence type="ECO:0000313" key="4">
    <source>
        <dbReference type="WBParaSite" id="SRAE_1000104900.1"/>
    </source>
</evidence>
<reference evidence="4" key="2">
    <citation type="submission" date="2020-12" db="UniProtKB">
        <authorList>
            <consortium name="WormBaseParasite"/>
        </authorList>
    </citation>
    <scope>IDENTIFICATION</scope>
</reference>
<dbReference type="EMBL" id="LN609528">
    <property type="protein sequence ID" value="CEF62780.1"/>
    <property type="molecule type" value="Genomic_DNA"/>
</dbReference>
<dbReference type="WBParaSite" id="SRAE_1000104900.1">
    <property type="protein sequence ID" value="SRAE_1000104900.1"/>
    <property type="gene ID" value="WBGene00257650"/>
</dbReference>
<reference evidence="2 3" key="1">
    <citation type="submission" date="2014-09" db="EMBL/GenBank/DDBJ databases">
        <authorList>
            <person name="Martin A.A."/>
        </authorList>
    </citation>
    <scope>NUCLEOTIDE SEQUENCE</scope>
    <source>
        <strain evidence="3">ED321</strain>
        <strain evidence="2">ED321 Heterogonic</strain>
    </source>
</reference>
<name>A0A090KZ45_STRRB</name>
<proteinExistence type="predicted"/>